<evidence type="ECO:0008006" key="3">
    <source>
        <dbReference type="Google" id="ProtNLM"/>
    </source>
</evidence>
<reference evidence="1 2" key="1">
    <citation type="submission" date="2018-08" db="EMBL/GenBank/DDBJ databases">
        <title>A genome reference for cultivated species of the human gut microbiota.</title>
        <authorList>
            <person name="Zou Y."/>
            <person name="Xue W."/>
            <person name="Luo G."/>
        </authorList>
    </citation>
    <scope>NUCLEOTIDE SEQUENCE [LARGE SCALE GENOMIC DNA]</scope>
    <source>
        <strain evidence="1 2">AF31-28B-AC</strain>
    </source>
</reference>
<dbReference type="RefSeq" id="WP_118027745.1">
    <property type="nucleotide sequence ID" value="NZ_CAUDCD010000084.1"/>
</dbReference>
<organism evidence="1 2">
    <name type="scientific">Phocaeicola plebeius</name>
    <dbReference type="NCBI Taxonomy" id="310297"/>
    <lineage>
        <taxon>Bacteria</taxon>
        <taxon>Pseudomonadati</taxon>
        <taxon>Bacteroidota</taxon>
        <taxon>Bacteroidia</taxon>
        <taxon>Bacteroidales</taxon>
        <taxon>Bacteroidaceae</taxon>
        <taxon>Phocaeicola</taxon>
    </lineage>
</organism>
<dbReference type="EMBL" id="QRQK01000006">
    <property type="protein sequence ID" value="RHM99423.1"/>
    <property type="molecule type" value="Genomic_DNA"/>
</dbReference>
<evidence type="ECO:0000313" key="2">
    <source>
        <dbReference type="Proteomes" id="UP000285109"/>
    </source>
</evidence>
<protein>
    <recommendedName>
        <fullName evidence="3">PD-(D/E)XK nuclease family protein</fullName>
    </recommendedName>
</protein>
<comment type="caution">
    <text evidence="1">The sequence shown here is derived from an EMBL/GenBank/DDBJ whole genome shotgun (WGS) entry which is preliminary data.</text>
</comment>
<evidence type="ECO:0000313" key="1">
    <source>
        <dbReference type="EMBL" id="RHM99423.1"/>
    </source>
</evidence>
<proteinExistence type="predicted"/>
<gene>
    <name evidence="1" type="ORF">DWZ34_04720</name>
</gene>
<dbReference type="InterPro" id="IPR029470">
    <property type="entry name" value="PDDEXK_4"/>
</dbReference>
<dbReference type="Pfam" id="PF14281">
    <property type="entry name" value="PDDEXK_4"/>
    <property type="match status" value="1"/>
</dbReference>
<name>A0A415TDE7_9BACT</name>
<sequence length="410" mass="47553">MENSMQTLLYKIGELQKKQIIKQTEVKRRGEDFNVFNVLGLWSEEVRLHSAMLAELLNPEGSHGCNENFLRLFIQDVVEIKLSNDMDELSKAFTTAEYHIGCINEEETEGGRIDILIEMPQNTGIPSLIIENKIYAEDQPNQLRRYYNFGVTKYQSPDNFKILYLTLYGSSASTTSTGEGEPFDYIKCSYIHHIRKWLEHCAAIAYDKPKVRETIIQYNHLLTQITAYYMNEKNPIIEEIASKEDYLKNAILICSYQNDIIKKAISGPITKALEHIREMAEQKTQLNIKFKSNEFTERSGKLDWGFSYFITNSQKTVKVVYIFDKWGLIDLYYGISKDNISSGVPITPIFNNPSDNWPWGWEWAPDKYNTWNGENLYHIIDELTSQPYESSEFCKNILDVIVKSSKLLNN</sequence>
<dbReference type="Proteomes" id="UP000285109">
    <property type="component" value="Unassembled WGS sequence"/>
</dbReference>
<accession>A0A415TDE7</accession>
<dbReference type="AlphaFoldDB" id="A0A415TDE7"/>